<dbReference type="SFLD" id="SFLDG01060">
    <property type="entry name" value="BATS_domain_containing"/>
    <property type="match status" value="1"/>
</dbReference>
<dbReference type="Pfam" id="PF06968">
    <property type="entry name" value="BATS"/>
    <property type="match status" value="1"/>
</dbReference>
<dbReference type="EMBL" id="UOEZ01000022">
    <property type="protein sequence ID" value="VAW35258.1"/>
    <property type="molecule type" value="Genomic_DNA"/>
</dbReference>
<dbReference type="SFLD" id="SFLDS00029">
    <property type="entry name" value="Radical_SAM"/>
    <property type="match status" value="1"/>
</dbReference>
<dbReference type="NCBIfam" id="TIGR03955">
    <property type="entry name" value="rSAM_HydG"/>
    <property type="match status" value="1"/>
</dbReference>
<sequence>MINSKYIERLLEGPAESDAEKLSPVLDEAKGLKGLSLEQAALLLKTEDPALLARIHACAERVKQRVFGNRIVLFAPLYLSNYCVNSCLYCGFKSGNKELPRRALTKDEAVAEARTLVAMGFKRVLLVAGEDKRYGTDYIAGIVRAIYKETGMRIIHVNAAPMDIKELSELKAAGVGVYQVFQETYHRPTYEKMHPGGPKKDYDYRINVMERAAEAGFEDLGIGTLLGLYDYRFDVLSTIAHSRSLFKRYGMHAHTISIPRLRPASGTTGDAEALNAHSVSDSELKKITAIYRLSVPTAGVVVTTREPEELRRELLHAGASQLSAASRTSPGGYGSTRPEQSETGSPEGGKDAGTLEQFSTNDQRSVTEVMATIIKEGGLPSLCTTCYRTGRVGAHFTELSSRGEMHKFCQANALLSLKEYTIDNPPNGNAELFNDALNKTFDSIKDKEIKDSVTQKLKALEKGKKDLYL</sequence>
<dbReference type="PANTHER" id="PTHR43583:SF2">
    <property type="entry name" value="THIAZOLE BIOSYNTHESIS PROTEIN"/>
    <property type="match status" value="1"/>
</dbReference>
<dbReference type="InterPro" id="IPR058240">
    <property type="entry name" value="rSAM_sf"/>
</dbReference>
<dbReference type="PROSITE" id="PS51918">
    <property type="entry name" value="RADICAL_SAM"/>
    <property type="match status" value="1"/>
</dbReference>
<dbReference type="SFLD" id="SFLDG01081">
    <property type="entry name" value="cleavage_of_the_Ca-Cb_bond_in"/>
    <property type="match status" value="1"/>
</dbReference>
<dbReference type="InterPro" id="IPR007197">
    <property type="entry name" value="rSAM"/>
</dbReference>
<comment type="cofactor">
    <cofactor evidence="1">
        <name>[4Fe-4S] cluster</name>
        <dbReference type="ChEBI" id="CHEBI:49883"/>
    </cofactor>
</comment>
<protein>
    <submittedName>
        <fullName evidence="10">[FeFe]-hydrogenase maturation protein HydG</fullName>
    </submittedName>
</protein>
<feature type="region of interest" description="Disordered" evidence="8">
    <location>
        <begin position="317"/>
        <end position="362"/>
    </location>
</feature>
<dbReference type="Pfam" id="PF04055">
    <property type="entry name" value="Radical_SAM"/>
    <property type="match status" value="1"/>
</dbReference>
<dbReference type="SUPFAM" id="SSF102114">
    <property type="entry name" value="Radical SAM enzymes"/>
    <property type="match status" value="1"/>
</dbReference>
<dbReference type="InterPro" id="IPR034428">
    <property type="entry name" value="ThiH/NoCL/HydG-like"/>
</dbReference>
<dbReference type="GO" id="GO:0046872">
    <property type="term" value="F:metal ion binding"/>
    <property type="evidence" value="ECO:0007669"/>
    <property type="project" value="UniProtKB-KW"/>
</dbReference>
<evidence type="ECO:0000256" key="2">
    <source>
        <dbReference type="ARBA" id="ARBA00022485"/>
    </source>
</evidence>
<evidence type="ECO:0000259" key="9">
    <source>
        <dbReference type="PROSITE" id="PS51918"/>
    </source>
</evidence>
<reference evidence="10" key="1">
    <citation type="submission" date="2018-06" db="EMBL/GenBank/DDBJ databases">
        <authorList>
            <person name="Zhirakovskaya E."/>
        </authorList>
    </citation>
    <scope>NUCLEOTIDE SEQUENCE</scope>
</reference>
<proteinExistence type="predicted"/>
<dbReference type="InterPro" id="IPR006638">
    <property type="entry name" value="Elp3/MiaA/NifB-like_rSAM"/>
</dbReference>
<dbReference type="SFLD" id="SFLDF00319">
    <property type="entry name" value="Fe_hydrogenase_maturase_(HydG"/>
    <property type="match status" value="1"/>
</dbReference>
<dbReference type="InterPro" id="IPR010722">
    <property type="entry name" value="BATS_dom"/>
</dbReference>
<evidence type="ECO:0000256" key="3">
    <source>
        <dbReference type="ARBA" id="ARBA00022691"/>
    </source>
</evidence>
<dbReference type="CDD" id="cd01335">
    <property type="entry name" value="Radical_SAM"/>
    <property type="match status" value="1"/>
</dbReference>
<keyword evidence="2" id="KW-0004">4Fe-4S</keyword>
<keyword evidence="4" id="KW-0479">Metal-binding</keyword>
<comment type="cofactor">
    <cofactor evidence="7">
        <name>[2Fe-2S] cluster</name>
        <dbReference type="ChEBI" id="CHEBI:190135"/>
    </cofactor>
</comment>
<dbReference type="AlphaFoldDB" id="A0A3B0UVX7"/>
<evidence type="ECO:0000256" key="4">
    <source>
        <dbReference type="ARBA" id="ARBA00022723"/>
    </source>
</evidence>
<dbReference type="GO" id="GO:0042364">
    <property type="term" value="P:water-soluble vitamin biosynthetic process"/>
    <property type="evidence" value="ECO:0007669"/>
    <property type="project" value="UniProtKB-ARBA"/>
</dbReference>
<evidence type="ECO:0000313" key="10">
    <source>
        <dbReference type="EMBL" id="VAW35258.1"/>
    </source>
</evidence>
<dbReference type="GO" id="GO:0051539">
    <property type="term" value="F:4 iron, 4 sulfur cluster binding"/>
    <property type="evidence" value="ECO:0007669"/>
    <property type="project" value="UniProtKB-KW"/>
</dbReference>
<dbReference type="GO" id="GO:0003824">
    <property type="term" value="F:catalytic activity"/>
    <property type="evidence" value="ECO:0007669"/>
    <property type="project" value="InterPro"/>
</dbReference>
<evidence type="ECO:0000256" key="1">
    <source>
        <dbReference type="ARBA" id="ARBA00001966"/>
    </source>
</evidence>
<evidence type="ECO:0000256" key="5">
    <source>
        <dbReference type="ARBA" id="ARBA00023004"/>
    </source>
</evidence>
<feature type="compositionally biased region" description="Polar residues" evidence="8">
    <location>
        <begin position="320"/>
        <end position="329"/>
    </location>
</feature>
<evidence type="ECO:0000256" key="8">
    <source>
        <dbReference type="SAM" id="MobiDB-lite"/>
    </source>
</evidence>
<keyword evidence="6" id="KW-0411">Iron-sulfur</keyword>
<feature type="domain" description="Radical SAM core" evidence="9">
    <location>
        <begin position="69"/>
        <end position="297"/>
    </location>
</feature>
<name>A0A3B0UVX7_9ZZZZ</name>
<evidence type="ECO:0000256" key="6">
    <source>
        <dbReference type="ARBA" id="ARBA00023014"/>
    </source>
</evidence>
<dbReference type="SMART" id="SM00729">
    <property type="entry name" value="Elp3"/>
    <property type="match status" value="1"/>
</dbReference>
<gene>
    <name evidence="10" type="ORF">MNBD_DELTA02-969</name>
</gene>
<organism evidence="10">
    <name type="scientific">hydrothermal vent metagenome</name>
    <dbReference type="NCBI Taxonomy" id="652676"/>
    <lineage>
        <taxon>unclassified sequences</taxon>
        <taxon>metagenomes</taxon>
        <taxon>ecological metagenomes</taxon>
    </lineage>
</organism>
<evidence type="ECO:0000256" key="7">
    <source>
        <dbReference type="ARBA" id="ARBA00034078"/>
    </source>
</evidence>
<keyword evidence="3" id="KW-0949">S-adenosyl-L-methionine</keyword>
<dbReference type="InterPro" id="IPR024007">
    <property type="entry name" value="FeFe-hyd_mat_HydG"/>
</dbReference>
<dbReference type="Gene3D" id="3.20.20.70">
    <property type="entry name" value="Aldolase class I"/>
    <property type="match status" value="1"/>
</dbReference>
<dbReference type="SMART" id="SM00876">
    <property type="entry name" value="BATS"/>
    <property type="match status" value="1"/>
</dbReference>
<dbReference type="InterPro" id="IPR013785">
    <property type="entry name" value="Aldolase_TIM"/>
</dbReference>
<keyword evidence="5" id="KW-0408">Iron</keyword>
<dbReference type="PANTHER" id="PTHR43583">
    <property type="entry name" value="2-IMINOACETATE SYNTHASE"/>
    <property type="match status" value="1"/>
</dbReference>
<dbReference type="GO" id="GO:0044272">
    <property type="term" value="P:sulfur compound biosynthetic process"/>
    <property type="evidence" value="ECO:0007669"/>
    <property type="project" value="UniProtKB-ARBA"/>
</dbReference>
<accession>A0A3B0UVX7</accession>